<proteinExistence type="inferred from homology"/>
<dbReference type="InterPro" id="IPR029062">
    <property type="entry name" value="Class_I_gatase-like"/>
</dbReference>
<dbReference type="Pfam" id="PF01965">
    <property type="entry name" value="DJ-1_PfpI"/>
    <property type="match status" value="2"/>
</dbReference>
<feature type="domain" description="DJ-1/PfpI" evidence="2">
    <location>
        <begin position="248"/>
        <end position="426"/>
    </location>
</feature>
<dbReference type="OMA" id="DADRYAC"/>
<sequence length="435" mass="45246">MLDPSWLSLSAHPIELKGVWLGAQPAADRGRAALEVQPSPCSTSMAPSRRVLMLCGDYMEDYEAAVPLYALAALGVAVDRIAPGKHPGDACLTAVHEFLGFELYTELPGHRFAVTADFAAAAANPSRYDALVVPGGRFAEHLSADEGAVALVAAFAEMRRPVVLTCHSQLLLAAAGGLAGGVRCTAFFGVRPVVELAGGTWVDPEPFSLCVADGHVLSAIGWPAHAEIIAKLLAAMGARADAGRGGQRVLVLCADYVDDYEANVPFRALAGVGCRVESACPTKRRGEPCVTAIYDAVKPGAVSEERRGHNFVVTADWADASADGFDCVVVPGGRAPELLVTHESAVALVREFADKGKVVASIGQGHLLLAAAGLLRGRRCASGVPMRVVSRLAGAEVVETEGAVADGKVVTAAGWPDLAPFVARLVDLLGITVSF</sequence>
<dbReference type="Gramene" id="TKW01416">
    <property type="protein sequence ID" value="TKW01416"/>
    <property type="gene ID" value="SEVIR_8G178700v2"/>
</dbReference>
<dbReference type="PANTHER" id="PTHR42733">
    <property type="entry name" value="DJ-1 PROTEIN"/>
    <property type="match status" value="1"/>
</dbReference>
<reference evidence="3" key="1">
    <citation type="submission" date="2019-03" db="EMBL/GenBank/DDBJ databases">
        <title>WGS assembly of Setaria viridis.</title>
        <authorList>
            <person name="Huang P."/>
            <person name="Jenkins J."/>
            <person name="Grimwood J."/>
            <person name="Barry K."/>
            <person name="Healey A."/>
            <person name="Mamidi S."/>
            <person name="Sreedasyam A."/>
            <person name="Shu S."/>
            <person name="Feldman M."/>
            <person name="Wu J."/>
            <person name="Yu Y."/>
            <person name="Chen C."/>
            <person name="Johnson J."/>
            <person name="Rokhsar D."/>
            <person name="Baxter I."/>
            <person name="Schmutz J."/>
            <person name="Brutnell T."/>
            <person name="Kellogg E."/>
        </authorList>
    </citation>
    <scope>NUCLEOTIDE SEQUENCE [LARGE SCALE GENOMIC DNA]</scope>
</reference>
<dbReference type="SUPFAM" id="SSF52317">
    <property type="entry name" value="Class I glutamine amidotransferase-like"/>
    <property type="match status" value="2"/>
</dbReference>
<evidence type="ECO:0000259" key="2">
    <source>
        <dbReference type="Pfam" id="PF01965"/>
    </source>
</evidence>
<dbReference type="EMBL" id="CM016559">
    <property type="protein sequence ID" value="TKW01416.1"/>
    <property type="molecule type" value="Genomic_DNA"/>
</dbReference>
<gene>
    <name evidence="3" type="ORF">SEVIR_8G178700v2</name>
</gene>
<evidence type="ECO:0000313" key="3">
    <source>
        <dbReference type="EMBL" id="TKW01416.1"/>
    </source>
</evidence>
<dbReference type="PANTHER" id="PTHR42733:SF9">
    <property type="entry name" value="DJ-1 PROTEIN HOMOLOG E"/>
    <property type="match status" value="1"/>
</dbReference>
<protein>
    <recommendedName>
        <fullName evidence="2">DJ-1/PfpI domain-containing protein</fullName>
    </recommendedName>
</protein>
<comment type="similarity">
    <text evidence="1">Belongs to the peptidase C56 family.</text>
</comment>
<evidence type="ECO:0000313" key="4">
    <source>
        <dbReference type="Proteomes" id="UP000298652"/>
    </source>
</evidence>
<evidence type="ECO:0000256" key="1">
    <source>
        <dbReference type="ARBA" id="ARBA00008542"/>
    </source>
</evidence>
<accession>A0A4V6D368</accession>
<name>A0A4V6D368_SETVI</name>
<dbReference type="InterPro" id="IPR006286">
    <property type="entry name" value="C56_PfpI-like"/>
</dbReference>
<keyword evidence="4" id="KW-1185">Reference proteome</keyword>
<dbReference type="AlphaFoldDB" id="A0A4V6D368"/>
<dbReference type="Gene3D" id="3.40.50.880">
    <property type="match status" value="2"/>
</dbReference>
<dbReference type="Proteomes" id="UP000298652">
    <property type="component" value="Chromosome 8"/>
</dbReference>
<organism evidence="3 4">
    <name type="scientific">Setaria viridis</name>
    <name type="common">Green bristlegrass</name>
    <name type="synonym">Setaria italica subsp. viridis</name>
    <dbReference type="NCBI Taxonomy" id="4556"/>
    <lineage>
        <taxon>Eukaryota</taxon>
        <taxon>Viridiplantae</taxon>
        <taxon>Streptophyta</taxon>
        <taxon>Embryophyta</taxon>
        <taxon>Tracheophyta</taxon>
        <taxon>Spermatophyta</taxon>
        <taxon>Magnoliopsida</taxon>
        <taxon>Liliopsida</taxon>
        <taxon>Poales</taxon>
        <taxon>Poaceae</taxon>
        <taxon>PACMAD clade</taxon>
        <taxon>Panicoideae</taxon>
        <taxon>Panicodae</taxon>
        <taxon>Paniceae</taxon>
        <taxon>Cenchrinae</taxon>
        <taxon>Setaria</taxon>
    </lineage>
</organism>
<feature type="domain" description="DJ-1/PfpI" evidence="2">
    <location>
        <begin position="49"/>
        <end position="234"/>
    </location>
</feature>
<dbReference type="InterPro" id="IPR002818">
    <property type="entry name" value="DJ-1/PfpI"/>
</dbReference>